<dbReference type="RefSeq" id="XP_033686726.1">
    <property type="nucleotide sequence ID" value="XM_033821031.1"/>
</dbReference>
<name>A0A6A6IPJ9_9PLEO</name>
<evidence type="ECO:0000313" key="2">
    <source>
        <dbReference type="Proteomes" id="UP000800094"/>
    </source>
</evidence>
<accession>A0A6A6IPJ9</accession>
<gene>
    <name evidence="1" type="ORF">BU26DRAFT_242183</name>
</gene>
<sequence>METRSCAGLPWCACGVLGMKSWKSNVYTRTALIGRARMRRLGFVGGRSGARVVPLSKNNTGLARNAKAGMRSGLSRSPDSTCVC</sequence>
<dbReference type="EMBL" id="ML987192">
    <property type="protein sequence ID" value="KAF2251722.1"/>
    <property type="molecule type" value="Genomic_DNA"/>
</dbReference>
<reference evidence="1" key="1">
    <citation type="journal article" date="2020" name="Stud. Mycol.">
        <title>101 Dothideomycetes genomes: a test case for predicting lifestyles and emergence of pathogens.</title>
        <authorList>
            <person name="Haridas S."/>
            <person name="Albert R."/>
            <person name="Binder M."/>
            <person name="Bloem J."/>
            <person name="Labutti K."/>
            <person name="Salamov A."/>
            <person name="Andreopoulos B."/>
            <person name="Baker S."/>
            <person name="Barry K."/>
            <person name="Bills G."/>
            <person name="Bluhm B."/>
            <person name="Cannon C."/>
            <person name="Castanera R."/>
            <person name="Culley D."/>
            <person name="Daum C."/>
            <person name="Ezra D."/>
            <person name="Gonzalez J."/>
            <person name="Henrissat B."/>
            <person name="Kuo A."/>
            <person name="Liang C."/>
            <person name="Lipzen A."/>
            <person name="Lutzoni F."/>
            <person name="Magnuson J."/>
            <person name="Mondo S."/>
            <person name="Nolan M."/>
            <person name="Ohm R."/>
            <person name="Pangilinan J."/>
            <person name="Park H.-J."/>
            <person name="Ramirez L."/>
            <person name="Alfaro M."/>
            <person name="Sun H."/>
            <person name="Tritt A."/>
            <person name="Yoshinaga Y."/>
            <person name="Zwiers L.-H."/>
            <person name="Turgeon B."/>
            <person name="Goodwin S."/>
            <person name="Spatafora J."/>
            <person name="Crous P."/>
            <person name="Grigoriev I."/>
        </authorList>
    </citation>
    <scope>NUCLEOTIDE SEQUENCE</scope>
    <source>
        <strain evidence="1">CBS 122368</strain>
    </source>
</reference>
<protein>
    <submittedName>
        <fullName evidence="1">Uncharacterized protein</fullName>
    </submittedName>
</protein>
<keyword evidence="2" id="KW-1185">Reference proteome</keyword>
<dbReference type="AlphaFoldDB" id="A0A6A6IPJ9"/>
<dbReference type="Proteomes" id="UP000800094">
    <property type="component" value="Unassembled WGS sequence"/>
</dbReference>
<dbReference type="GeneID" id="54574361"/>
<organism evidence="1 2">
    <name type="scientific">Trematosphaeria pertusa</name>
    <dbReference type="NCBI Taxonomy" id="390896"/>
    <lineage>
        <taxon>Eukaryota</taxon>
        <taxon>Fungi</taxon>
        <taxon>Dikarya</taxon>
        <taxon>Ascomycota</taxon>
        <taxon>Pezizomycotina</taxon>
        <taxon>Dothideomycetes</taxon>
        <taxon>Pleosporomycetidae</taxon>
        <taxon>Pleosporales</taxon>
        <taxon>Massarineae</taxon>
        <taxon>Trematosphaeriaceae</taxon>
        <taxon>Trematosphaeria</taxon>
    </lineage>
</organism>
<evidence type="ECO:0000313" key="1">
    <source>
        <dbReference type="EMBL" id="KAF2251722.1"/>
    </source>
</evidence>
<proteinExistence type="predicted"/>